<evidence type="ECO:0000259" key="12">
    <source>
        <dbReference type="Pfam" id="PF07715"/>
    </source>
</evidence>
<evidence type="ECO:0000259" key="11">
    <source>
        <dbReference type="Pfam" id="PF00593"/>
    </source>
</evidence>
<dbReference type="Pfam" id="PF00593">
    <property type="entry name" value="TonB_dep_Rec_b-barrel"/>
    <property type="match status" value="1"/>
</dbReference>
<evidence type="ECO:0000256" key="10">
    <source>
        <dbReference type="SAM" id="SignalP"/>
    </source>
</evidence>
<feature type="signal peptide" evidence="10">
    <location>
        <begin position="1"/>
        <end position="33"/>
    </location>
</feature>
<keyword evidence="4 8" id="KW-0812">Transmembrane</keyword>
<accession>A0ABV4P661</accession>
<gene>
    <name evidence="13" type="ORF">ACCI49_23635</name>
</gene>
<dbReference type="Proteomes" id="UP001569428">
    <property type="component" value="Unassembled WGS sequence"/>
</dbReference>
<evidence type="ECO:0000313" key="13">
    <source>
        <dbReference type="EMBL" id="MFA0813866.1"/>
    </source>
</evidence>
<dbReference type="SUPFAM" id="SSF56935">
    <property type="entry name" value="Porins"/>
    <property type="match status" value="1"/>
</dbReference>
<dbReference type="InterPro" id="IPR012910">
    <property type="entry name" value="Plug_dom"/>
</dbReference>
<comment type="similarity">
    <text evidence="8 9">Belongs to the TonB-dependent receptor family.</text>
</comment>
<evidence type="ECO:0000256" key="6">
    <source>
        <dbReference type="ARBA" id="ARBA00023136"/>
    </source>
</evidence>
<keyword evidence="6 8" id="KW-0472">Membrane</keyword>
<dbReference type="PANTHER" id="PTHR30069">
    <property type="entry name" value="TONB-DEPENDENT OUTER MEMBRANE RECEPTOR"/>
    <property type="match status" value="1"/>
</dbReference>
<dbReference type="Gene3D" id="2.170.130.10">
    <property type="entry name" value="TonB-dependent receptor, plug domain"/>
    <property type="match status" value="1"/>
</dbReference>
<evidence type="ECO:0000256" key="4">
    <source>
        <dbReference type="ARBA" id="ARBA00022692"/>
    </source>
</evidence>
<evidence type="ECO:0000256" key="3">
    <source>
        <dbReference type="ARBA" id="ARBA00022452"/>
    </source>
</evidence>
<proteinExistence type="inferred from homology"/>
<evidence type="ECO:0000256" key="2">
    <source>
        <dbReference type="ARBA" id="ARBA00022448"/>
    </source>
</evidence>
<name>A0ABV4P661_9GAMM</name>
<organism evidence="13 14">
    <name type="scientific">Microbulbifer epialgicus</name>
    <dbReference type="NCBI Taxonomy" id="393907"/>
    <lineage>
        <taxon>Bacteria</taxon>
        <taxon>Pseudomonadati</taxon>
        <taxon>Pseudomonadota</taxon>
        <taxon>Gammaproteobacteria</taxon>
        <taxon>Cellvibrionales</taxon>
        <taxon>Microbulbiferaceae</taxon>
        <taxon>Microbulbifer</taxon>
    </lineage>
</organism>
<feature type="domain" description="TonB-dependent receptor plug" evidence="12">
    <location>
        <begin position="141"/>
        <end position="236"/>
    </location>
</feature>
<evidence type="ECO:0000256" key="8">
    <source>
        <dbReference type="PROSITE-ProRule" id="PRU01360"/>
    </source>
</evidence>
<keyword evidence="7 8" id="KW-0998">Cell outer membrane</keyword>
<comment type="caution">
    <text evidence="13">The sequence shown here is derived from an EMBL/GenBank/DDBJ whole genome shotgun (WGS) entry which is preliminary data.</text>
</comment>
<evidence type="ECO:0000256" key="7">
    <source>
        <dbReference type="ARBA" id="ARBA00023237"/>
    </source>
</evidence>
<evidence type="ECO:0000256" key="9">
    <source>
        <dbReference type="RuleBase" id="RU003357"/>
    </source>
</evidence>
<keyword evidence="10" id="KW-0732">Signal</keyword>
<feature type="domain" description="TonB-dependent receptor-like beta-barrel" evidence="11">
    <location>
        <begin position="332"/>
        <end position="916"/>
    </location>
</feature>
<feature type="chain" id="PRO_5045808199" evidence="10">
    <location>
        <begin position="34"/>
        <end position="963"/>
    </location>
</feature>
<evidence type="ECO:0000313" key="14">
    <source>
        <dbReference type="Proteomes" id="UP001569428"/>
    </source>
</evidence>
<dbReference type="SUPFAM" id="SSF49452">
    <property type="entry name" value="Starch-binding domain-like"/>
    <property type="match status" value="1"/>
</dbReference>
<protein>
    <submittedName>
        <fullName evidence="13">TonB-dependent receptor domain-containing protein</fullName>
    </submittedName>
</protein>
<reference evidence="13 14" key="1">
    <citation type="submission" date="2024-08" db="EMBL/GenBank/DDBJ databases">
        <authorList>
            <person name="Ishaq N."/>
        </authorList>
    </citation>
    <scope>NUCLEOTIDE SEQUENCE [LARGE SCALE GENOMIC DNA]</scope>
    <source>
        <strain evidence="13 14">DSM 18651</strain>
    </source>
</reference>
<evidence type="ECO:0000256" key="1">
    <source>
        <dbReference type="ARBA" id="ARBA00004571"/>
    </source>
</evidence>
<sequence>MKNKSLFKRKRIVKNFLAFAIAASGINSTMVRADDVTGGIKGAISGFDSSIKVMLIDKSRGVSREALPGTDGDFRFINLVPGNYDLQILSNGEVIDTRPVTVSLGRTSNVIIGSNSELEELVVIGEKIPAMDIGVAESGLSLSSEEINLLPVARDLTSVTLLAPGVSKGDQDFGDGNYASFAGASIAENVSYINGLNTTNFRNGLGFSKVPFEFYDHIQVKSGGYSAKFGRSTGGVMNATTKSGSNEFNFGGSYYYDNQVDKSPNTVSIQNKNGSWDSGEANIYASGPLIQDRVFFYGLYSNVKENEDEYTMTEGRAYERVTSSDFWGMKLDAYLSDDHRFEVTAFSDQRDRVENLYSYDVEAKSTNGYLGDVVYSRGGLNWITTYTGDFFEDFSLSVSYGENEQSRNDIPGDSSSPVVILDGEEGAVALGDWDLRFIDEGLDTRKMFRVDLSWDLTDHFLEAGLDIETNQLSAKSYYSGHEYWRLYPNLSKSPAQARKLVYENDGSFETDSSAIYIQDTWYMTDNLTAQIGVRGETFINRNVEGTTFIKVDDQWAPRLSLSWDPTGNGNQKLFANAGLYYLPIASNTNVRMAGKELYTQVWYDWDGNCLNDDATPCNLGDPRPDAPFADGTMSDTNSLIDSNIEPMYQSEYILGYEYITESGLQLGVKGTYRNLEKALDDVAIDYAVIDYYNSTGSWDSSKVDGQSVDEVFEGLHQYVLTNPGTNMRVFIPEQMEYINLTAEQLGFPKAERQYGAAELTFKRPFDGKWSIDASYTWAHSWGNNEGYVKSDNEQDDAGITSNFDVVGLSEGSYGNLPNDRRHTIKAFGTYAFDMGLRVGANFIWQTGRPKNCFGVHPFDPVSASYDAESFYCQGRATSRGSEGRTENYWNLDLNAQYPIRLANNHDLILSLDVFNILNNDTVSEVIETGELASGSVDPQYGKPTYYQSPRSIRLGVRYDFGQL</sequence>
<evidence type="ECO:0000256" key="5">
    <source>
        <dbReference type="ARBA" id="ARBA00023077"/>
    </source>
</evidence>
<keyword evidence="3 8" id="KW-1134">Transmembrane beta strand</keyword>
<keyword evidence="13" id="KW-0675">Receptor</keyword>
<dbReference type="EMBL" id="JBGMEK010000155">
    <property type="protein sequence ID" value="MFA0813866.1"/>
    <property type="molecule type" value="Genomic_DNA"/>
</dbReference>
<dbReference type="InterPro" id="IPR013784">
    <property type="entry name" value="Carb-bd-like_fold"/>
</dbReference>
<keyword evidence="5 9" id="KW-0798">TonB box</keyword>
<dbReference type="Gene3D" id="2.60.40.1120">
    <property type="entry name" value="Carboxypeptidase-like, regulatory domain"/>
    <property type="match status" value="1"/>
</dbReference>
<dbReference type="PROSITE" id="PS52016">
    <property type="entry name" value="TONB_DEPENDENT_REC_3"/>
    <property type="match status" value="1"/>
</dbReference>
<comment type="subcellular location">
    <subcellularLocation>
        <location evidence="1 8">Cell outer membrane</location>
        <topology evidence="1 8">Multi-pass membrane protein</topology>
    </subcellularLocation>
</comment>
<dbReference type="InterPro" id="IPR036942">
    <property type="entry name" value="Beta-barrel_TonB_sf"/>
</dbReference>
<dbReference type="InterPro" id="IPR039426">
    <property type="entry name" value="TonB-dep_rcpt-like"/>
</dbReference>
<dbReference type="Gene3D" id="2.40.170.20">
    <property type="entry name" value="TonB-dependent receptor, beta-barrel domain"/>
    <property type="match status" value="1"/>
</dbReference>
<dbReference type="Pfam" id="PF07715">
    <property type="entry name" value="Plug"/>
    <property type="match status" value="1"/>
</dbReference>
<dbReference type="InterPro" id="IPR037066">
    <property type="entry name" value="Plug_dom_sf"/>
</dbReference>
<keyword evidence="2 8" id="KW-0813">Transport</keyword>
<dbReference type="RefSeq" id="WP_371841697.1">
    <property type="nucleotide sequence ID" value="NZ_JBGMEK010000155.1"/>
</dbReference>
<dbReference type="InterPro" id="IPR000531">
    <property type="entry name" value="Beta-barrel_TonB"/>
</dbReference>
<keyword evidence="14" id="KW-1185">Reference proteome</keyword>
<dbReference type="PANTHER" id="PTHR30069:SF46">
    <property type="entry name" value="OAR PROTEIN"/>
    <property type="match status" value="1"/>
</dbReference>